<protein>
    <submittedName>
        <fullName evidence="2">Transcription termination factor 3, mitochondrial</fullName>
    </submittedName>
</protein>
<sequence length="245" mass="28313">MRVSSLLGSIKNLKNVETMLKKVAPQSSGIQFRQADISDFDMIMPKVTQIFLQEQLVKAFGLQPAEIFPVCEFVALNSLKSKCSIIAVDKEMEKLCGFRLQSIYRRNDPSLDSYVKMLPLKCDNIKQLVYFAKVIRQDVWNYLPEDVNTVLYRRLMYVDDSYKNDTLVKKMYEENFDEEAFKTCGLDGSIVEATTAGHRDMLKGWGYNVVKEIRYDEFAELQKLENIEPTSQGCLGSIQFLFKRF</sequence>
<proteinExistence type="predicted"/>
<evidence type="ECO:0000313" key="2">
    <source>
        <dbReference type="WBParaSite" id="RSKR_0000381700.1"/>
    </source>
</evidence>
<name>A0AC35TTJ1_9BILA</name>
<organism evidence="1 2">
    <name type="scientific">Rhabditophanes sp. KR3021</name>
    <dbReference type="NCBI Taxonomy" id="114890"/>
    <lineage>
        <taxon>Eukaryota</taxon>
        <taxon>Metazoa</taxon>
        <taxon>Ecdysozoa</taxon>
        <taxon>Nematoda</taxon>
        <taxon>Chromadorea</taxon>
        <taxon>Rhabditida</taxon>
        <taxon>Tylenchina</taxon>
        <taxon>Panagrolaimomorpha</taxon>
        <taxon>Strongyloidoidea</taxon>
        <taxon>Alloionematidae</taxon>
        <taxon>Rhabditophanes</taxon>
    </lineage>
</organism>
<dbReference type="Proteomes" id="UP000095286">
    <property type="component" value="Unplaced"/>
</dbReference>
<dbReference type="WBParaSite" id="RSKR_0000381700.1">
    <property type="protein sequence ID" value="RSKR_0000381700.1"/>
    <property type="gene ID" value="RSKR_0000381700"/>
</dbReference>
<accession>A0AC35TTJ1</accession>
<evidence type="ECO:0000313" key="1">
    <source>
        <dbReference type="Proteomes" id="UP000095286"/>
    </source>
</evidence>
<reference evidence="2" key="1">
    <citation type="submission" date="2016-11" db="UniProtKB">
        <authorList>
            <consortium name="WormBaseParasite"/>
        </authorList>
    </citation>
    <scope>IDENTIFICATION</scope>
    <source>
        <strain evidence="2">KR3021</strain>
    </source>
</reference>